<gene>
    <name evidence="1" type="ORF">ACFPU1_13040</name>
</gene>
<sequence length="66" mass="7726">MYTKQAEYDRLFTIGEQVLYKGEAAQVTAEYKHAVCIEFVHYPIAEKKEEFPDPRVVIKKDACERT</sequence>
<name>A0ABW0YMN1_9BACI</name>
<comment type="caution">
    <text evidence="1">The sequence shown here is derived from an EMBL/GenBank/DDBJ whole genome shotgun (WGS) entry which is preliminary data.</text>
</comment>
<dbReference type="RefSeq" id="WP_054636693.1">
    <property type="nucleotide sequence ID" value="NZ_JBHSOZ010000005.1"/>
</dbReference>
<evidence type="ECO:0000313" key="2">
    <source>
        <dbReference type="Proteomes" id="UP001596142"/>
    </source>
</evidence>
<dbReference type="EMBL" id="JBHSOZ010000005">
    <property type="protein sequence ID" value="MFC5713710.1"/>
    <property type="molecule type" value="Genomic_DNA"/>
</dbReference>
<accession>A0ABW0YMN1</accession>
<dbReference type="Proteomes" id="UP001596142">
    <property type="component" value="Unassembled WGS sequence"/>
</dbReference>
<reference evidence="2" key="1">
    <citation type="journal article" date="2019" name="Int. J. Syst. Evol. Microbiol.">
        <title>The Global Catalogue of Microorganisms (GCM) 10K type strain sequencing project: providing services to taxonomists for standard genome sequencing and annotation.</title>
        <authorList>
            <consortium name="The Broad Institute Genomics Platform"/>
            <consortium name="The Broad Institute Genome Sequencing Center for Infectious Disease"/>
            <person name="Wu L."/>
            <person name="Ma J."/>
        </authorList>
    </citation>
    <scope>NUCLEOTIDE SEQUENCE [LARGE SCALE GENOMIC DNA]</scope>
    <source>
        <strain evidence="2">CECT 7184</strain>
    </source>
</reference>
<keyword evidence="2" id="KW-1185">Reference proteome</keyword>
<evidence type="ECO:0000313" key="1">
    <source>
        <dbReference type="EMBL" id="MFC5713710.1"/>
    </source>
</evidence>
<protein>
    <submittedName>
        <fullName evidence="1">Uncharacterized protein</fullName>
    </submittedName>
</protein>
<organism evidence="1 2">
    <name type="scientific">Thalassorhabdus alkalitolerans</name>
    <dbReference type="NCBI Taxonomy" id="2282697"/>
    <lineage>
        <taxon>Bacteria</taxon>
        <taxon>Bacillati</taxon>
        <taxon>Bacillota</taxon>
        <taxon>Bacilli</taxon>
        <taxon>Bacillales</taxon>
        <taxon>Bacillaceae</taxon>
        <taxon>Thalassorhabdus</taxon>
    </lineage>
</organism>
<proteinExistence type="predicted"/>